<feature type="active site" description="Charge relay system" evidence="6 7">
    <location>
        <position position="170"/>
    </location>
</feature>
<dbReference type="InterPro" id="IPR041469">
    <property type="entry name" value="Subtilisin-like_FN3"/>
</dbReference>
<dbReference type="InterPro" id="IPR010259">
    <property type="entry name" value="S8pro/Inhibitor_I9"/>
</dbReference>
<dbReference type="PROSITE" id="PS00138">
    <property type="entry name" value="SUBTILASE_SER"/>
    <property type="match status" value="2"/>
</dbReference>
<dbReference type="KEGG" id="nnu:104608439"/>
<evidence type="ECO:0000313" key="11">
    <source>
        <dbReference type="Proteomes" id="UP000189703"/>
    </source>
</evidence>
<sequence length="1082" mass="116026">MGQLPHHQPVDVPESHHKILTDALGSSEVAKERIMHSYTRSFNGFVANLTEDEARKLSETEGVVSVFKSGKHKLHTTKAWDFLGFSDLLVKRDRVVESNIIVGVLDSGINMQSECFSDTNLGPPPAKWKGTCGPFDDFTCNKKIIGARWFKVDKNIPAPDVASPVDYRGHGSHTASIIAGRVVEGANFFGLAAGDARGAVPSARIAVYKVCYVDGYCSDEDILAAFDHAIADGVDIINLSVGEDPGYSVTDAIAIGSFHAMQKRILTIASAGNDGPLEGSVVNFSPWMLTVGATTTDRQFMTRVVLDNGNNLTGISVNTFDMANSMYPLIRGSDAVSLEGTSVMLASRCVEGSLNVTLIKDKIVFCLTIGGPGKAGEIISEGGGSGAIMQVSDIADTPEVFSLPVTVLGEVDGKVLSDYIENTQNPQATIYKSEEIQIPAPFVASFSSRGPNPVYQNILKPDLVAPGKHILAASTLKTSVTGKPNDKRFSNFLLRSGTSMAAPFAAGAAAYIKSLHPTWSPAAIKSALMTTTKAVNMSFEYAKLRDFAYGAGQIDPLRAADPGLVYDLNEKSYVKFLCNLFGPSSIVNKFYGAYSLVNCSTYAPPSGRDDLNYPSILFPIRNRKKPSEAVYWRTVTNVDNGPAEYTATVLAPAGVEIIVEPLTLKFSRQYENQIFKVTVRVPASNVPPYVLSASLEWKDNVHTILSMFKYDRSPVSDVCNCYDRAMDPEKVKGKLVYCEDFVGSADYSVQKMGGVGTILESDNAIFDAAFIFMPPSTMVNHNQGKIIMDYINSTSSPKAVIFKTQAFKVAAPSVASFSSRGPNPVSNKVLKPDIAAPGTNILAAYTGIVSISGWPDDDRFSNFITMSGTSMATPHISGVAAYVKSMHPTWSPAAIKSAIMTTATPMSSTVNPEAEFAYGAGQVNPLKAVSPGLVYDMDEMQYIEFLCTEGYSGTALGMIIGSNPLDCSSPPSSEAGQDALNYPTMQLTVDGATEPVTGVFRRTVTNVGLADSIYTATINAAPGVEITVEPMTLSFSSIGETQSFIVSVKAKPKNDESILSGSSLVWSDSVHTVRSPIVIYYP</sequence>
<dbReference type="SUPFAM" id="SSF52743">
    <property type="entry name" value="Subtilisin-like"/>
    <property type="match status" value="2"/>
</dbReference>
<dbReference type="OrthoDB" id="206201at2759"/>
<reference evidence="12" key="1">
    <citation type="submission" date="2025-08" db="UniProtKB">
        <authorList>
            <consortium name="RefSeq"/>
        </authorList>
    </citation>
    <scope>IDENTIFICATION</scope>
</reference>
<dbReference type="InterPro" id="IPR036852">
    <property type="entry name" value="Peptidase_S8/S53_dom_sf"/>
</dbReference>
<dbReference type="CDD" id="cd02120">
    <property type="entry name" value="PA_subtilisin_like"/>
    <property type="match status" value="2"/>
</dbReference>
<evidence type="ECO:0000256" key="2">
    <source>
        <dbReference type="ARBA" id="ARBA00022670"/>
    </source>
</evidence>
<dbReference type="InParanoid" id="A0A1U8B8U6"/>
<dbReference type="GeneID" id="104608439"/>
<dbReference type="Proteomes" id="UP000189703">
    <property type="component" value="Unplaced"/>
</dbReference>
<name>A0A1U8B8U6_NELNU</name>
<evidence type="ECO:0000256" key="6">
    <source>
        <dbReference type="PIRSR" id="PIRSR615500-1"/>
    </source>
</evidence>
<dbReference type="AlphaFoldDB" id="A0A1U8B8U6"/>
<dbReference type="FunFam" id="3.40.50.200:FF:000006">
    <property type="entry name" value="Subtilisin-like protease SBT1.5"/>
    <property type="match status" value="1"/>
</dbReference>
<feature type="domain" description="Inhibitor I9" evidence="9">
    <location>
        <begin position="6"/>
        <end position="75"/>
    </location>
</feature>
<dbReference type="Pfam" id="PF05922">
    <property type="entry name" value="Inhibitor_I9"/>
    <property type="match status" value="1"/>
</dbReference>
<accession>A0A1U8B8U6</accession>
<evidence type="ECO:0000259" key="8">
    <source>
        <dbReference type="Pfam" id="PF00082"/>
    </source>
</evidence>
<dbReference type="GO" id="GO:0006508">
    <property type="term" value="P:proteolysis"/>
    <property type="evidence" value="ECO:0007669"/>
    <property type="project" value="UniProtKB-KW"/>
</dbReference>
<keyword evidence="4 7" id="KW-0378">Hydrolase</keyword>
<keyword evidence="2 7" id="KW-0645">Protease</keyword>
<comment type="similarity">
    <text evidence="1 7">Belongs to the peptidase S8 family.</text>
</comment>
<dbReference type="PRINTS" id="PR00723">
    <property type="entry name" value="SUBTILISIN"/>
</dbReference>
<dbReference type="Gene3D" id="3.40.50.200">
    <property type="entry name" value="Peptidase S8/S53 domain"/>
    <property type="match status" value="2"/>
</dbReference>
<feature type="domain" description="Subtilisin-like protease fibronectin type-III" evidence="10">
    <location>
        <begin position="980"/>
        <end position="1079"/>
    </location>
</feature>
<dbReference type="PROSITE" id="PS51892">
    <property type="entry name" value="SUBTILASE"/>
    <property type="match status" value="2"/>
</dbReference>
<dbReference type="Pfam" id="PF17766">
    <property type="entry name" value="fn3_6"/>
    <property type="match status" value="2"/>
</dbReference>
<gene>
    <name evidence="12" type="primary">LOC104608439</name>
</gene>
<dbReference type="InterPro" id="IPR037045">
    <property type="entry name" value="S8pro/Inhibitor_I9_sf"/>
</dbReference>
<dbReference type="PANTHER" id="PTHR10795">
    <property type="entry name" value="PROPROTEIN CONVERTASE SUBTILISIN/KEXIN"/>
    <property type="match status" value="1"/>
</dbReference>
<dbReference type="eggNOG" id="ENOG502QRA7">
    <property type="taxonomic scope" value="Eukaryota"/>
</dbReference>
<dbReference type="Pfam" id="PF00082">
    <property type="entry name" value="Peptidase_S8"/>
    <property type="match status" value="2"/>
</dbReference>
<dbReference type="InterPro" id="IPR045051">
    <property type="entry name" value="SBT"/>
</dbReference>
<feature type="active site" description="Charge relay system" evidence="6 7">
    <location>
        <position position="106"/>
    </location>
</feature>
<keyword evidence="5 7" id="KW-0720">Serine protease</keyword>
<evidence type="ECO:0000256" key="7">
    <source>
        <dbReference type="PROSITE-ProRule" id="PRU01240"/>
    </source>
</evidence>
<dbReference type="CDD" id="cd04852">
    <property type="entry name" value="Peptidases_S8_3"/>
    <property type="match status" value="1"/>
</dbReference>
<dbReference type="InterPro" id="IPR015500">
    <property type="entry name" value="Peptidase_S8_subtilisin-rel"/>
</dbReference>
<dbReference type="GO" id="GO:0004252">
    <property type="term" value="F:serine-type endopeptidase activity"/>
    <property type="evidence" value="ECO:0000318"/>
    <property type="project" value="GO_Central"/>
</dbReference>
<feature type="domain" description="Subtilisin-like protease fibronectin type-III" evidence="10">
    <location>
        <begin position="610"/>
        <end position="706"/>
    </location>
</feature>
<feature type="domain" description="Peptidase S8/S53" evidence="8">
    <location>
        <begin position="809"/>
        <end position="921"/>
    </location>
</feature>
<keyword evidence="3" id="KW-0732">Signal</keyword>
<dbReference type="InterPro" id="IPR023828">
    <property type="entry name" value="Peptidase_S8_Ser-AS"/>
</dbReference>
<dbReference type="GO" id="GO:0005576">
    <property type="term" value="C:extracellular region"/>
    <property type="evidence" value="ECO:0000318"/>
    <property type="project" value="GO_Central"/>
</dbReference>
<comment type="caution">
    <text evidence="7">Lacks conserved residue(s) required for the propagation of feature annotation.</text>
</comment>
<dbReference type="InterPro" id="IPR034197">
    <property type="entry name" value="Peptidases_S8_3"/>
</dbReference>
<dbReference type="Gene3D" id="2.60.40.2310">
    <property type="match status" value="2"/>
</dbReference>
<dbReference type="Gene3D" id="3.50.30.30">
    <property type="match status" value="1"/>
</dbReference>
<protein>
    <submittedName>
        <fullName evidence="12">Subtilisin-like protease SBT4.14</fullName>
    </submittedName>
</protein>
<keyword evidence="11" id="KW-1185">Reference proteome</keyword>
<proteinExistence type="inferred from homology"/>
<evidence type="ECO:0000256" key="4">
    <source>
        <dbReference type="ARBA" id="ARBA00022801"/>
    </source>
</evidence>
<dbReference type="InterPro" id="IPR000209">
    <property type="entry name" value="Peptidase_S8/S53_dom"/>
</dbReference>
<evidence type="ECO:0000256" key="5">
    <source>
        <dbReference type="ARBA" id="ARBA00022825"/>
    </source>
</evidence>
<dbReference type="Gene3D" id="3.30.70.80">
    <property type="entry name" value="Peptidase S8 propeptide/proteinase inhibitor I9"/>
    <property type="match status" value="1"/>
</dbReference>
<evidence type="ECO:0000259" key="10">
    <source>
        <dbReference type="Pfam" id="PF17766"/>
    </source>
</evidence>
<feature type="active site" description="Charge relay system" evidence="6 7">
    <location>
        <position position="499"/>
    </location>
</feature>
<feature type="domain" description="Peptidase S8/S53" evidence="8">
    <location>
        <begin position="98"/>
        <end position="539"/>
    </location>
</feature>
<evidence type="ECO:0000256" key="1">
    <source>
        <dbReference type="ARBA" id="ARBA00011073"/>
    </source>
</evidence>
<evidence type="ECO:0000256" key="3">
    <source>
        <dbReference type="ARBA" id="ARBA00022729"/>
    </source>
</evidence>
<dbReference type="RefSeq" id="XP_010272744.1">
    <property type="nucleotide sequence ID" value="XM_010274442.1"/>
</dbReference>
<evidence type="ECO:0000313" key="12">
    <source>
        <dbReference type="RefSeq" id="XP_010272744.1"/>
    </source>
</evidence>
<organism evidence="11 12">
    <name type="scientific">Nelumbo nucifera</name>
    <name type="common">Sacred lotus</name>
    <dbReference type="NCBI Taxonomy" id="4432"/>
    <lineage>
        <taxon>Eukaryota</taxon>
        <taxon>Viridiplantae</taxon>
        <taxon>Streptophyta</taxon>
        <taxon>Embryophyta</taxon>
        <taxon>Tracheophyta</taxon>
        <taxon>Spermatophyta</taxon>
        <taxon>Magnoliopsida</taxon>
        <taxon>Proteales</taxon>
        <taxon>Nelumbonaceae</taxon>
        <taxon>Nelumbo</taxon>
    </lineage>
</organism>
<evidence type="ECO:0000259" key="9">
    <source>
        <dbReference type="Pfam" id="PF05922"/>
    </source>
</evidence>